<comment type="caution">
    <text evidence="4">The sequence shown here is derived from an EMBL/GenBank/DDBJ whole genome shotgun (WGS) entry which is preliminary data.</text>
</comment>
<dbReference type="PANTHER" id="PTHR23279:SF36">
    <property type="entry name" value="DEFECTIVE PROBOSCIS EXTENSION RESPONSE 9, ISOFORM A"/>
    <property type="match status" value="1"/>
</dbReference>
<dbReference type="Gene3D" id="2.60.40.10">
    <property type="entry name" value="Immunoglobulins"/>
    <property type="match status" value="2"/>
</dbReference>
<dbReference type="Pfam" id="PF07686">
    <property type="entry name" value="V-set"/>
    <property type="match status" value="1"/>
</dbReference>
<evidence type="ECO:0000313" key="5">
    <source>
        <dbReference type="Proteomes" id="UP001634394"/>
    </source>
</evidence>
<evidence type="ECO:0000256" key="1">
    <source>
        <dbReference type="SAM" id="MobiDB-lite"/>
    </source>
</evidence>
<dbReference type="AlphaFoldDB" id="A0ABD3W084"/>
<dbReference type="SUPFAM" id="SSF48726">
    <property type="entry name" value="Immunoglobulin"/>
    <property type="match status" value="2"/>
</dbReference>
<feature type="chain" id="PRO_5044792176" description="Ig-like domain-containing protein" evidence="2">
    <location>
        <begin position="38"/>
        <end position="303"/>
    </location>
</feature>
<keyword evidence="5" id="KW-1185">Reference proteome</keyword>
<dbReference type="InterPro" id="IPR003598">
    <property type="entry name" value="Ig_sub2"/>
</dbReference>
<dbReference type="SMART" id="SM00408">
    <property type="entry name" value="IGc2"/>
    <property type="match status" value="2"/>
</dbReference>
<dbReference type="InterPro" id="IPR013106">
    <property type="entry name" value="Ig_V-set"/>
</dbReference>
<dbReference type="InterPro" id="IPR036179">
    <property type="entry name" value="Ig-like_dom_sf"/>
</dbReference>
<dbReference type="InterPro" id="IPR013783">
    <property type="entry name" value="Ig-like_fold"/>
</dbReference>
<evidence type="ECO:0000313" key="4">
    <source>
        <dbReference type="EMBL" id="KAL3866985.1"/>
    </source>
</evidence>
<feature type="region of interest" description="Disordered" evidence="1">
    <location>
        <begin position="259"/>
        <end position="283"/>
    </location>
</feature>
<sequence>MGNIRVNNYFRGRNLQILFRLFQLLILLPAQLLTVSSERSATQVVPKFLPTPTNVTVHKGELAVLRCHIRNLGPKLVIWRKAQDESPLTIDRMTFSPEKEISINFKKLSEMDSMWELLIKNVQSSHAGVYACQISATEIYSHYVTLHVIDEPPDWQPELVVKGTEYVEQFSDIHLTCNATGVEKAPDDIDWFFQGNRIHATNPKWQNRLQILKKKPIPGRSIISELIIQGSTTKDQGNYVCRSSDLYFRSVQVHVLNAEKPPIKPRGSGSERSAHSSDHPSSAPHLTSFHKFVILLVIILAIR</sequence>
<dbReference type="InterPro" id="IPR037448">
    <property type="entry name" value="Zig-8"/>
</dbReference>
<proteinExistence type="predicted"/>
<evidence type="ECO:0000259" key="3">
    <source>
        <dbReference type="PROSITE" id="PS50835"/>
    </source>
</evidence>
<dbReference type="Pfam" id="PF13927">
    <property type="entry name" value="Ig_3"/>
    <property type="match status" value="1"/>
</dbReference>
<feature type="domain" description="Ig-like" evidence="3">
    <location>
        <begin position="46"/>
        <end position="145"/>
    </location>
</feature>
<feature type="domain" description="Ig-like" evidence="3">
    <location>
        <begin position="157"/>
        <end position="252"/>
    </location>
</feature>
<dbReference type="InterPro" id="IPR007110">
    <property type="entry name" value="Ig-like_dom"/>
</dbReference>
<keyword evidence="2" id="KW-0732">Signal</keyword>
<dbReference type="PROSITE" id="PS50835">
    <property type="entry name" value="IG_LIKE"/>
    <property type="match status" value="2"/>
</dbReference>
<evidence type="ECO:0000256" key="2">
    <source>
        <dbReference type="SAM" id="SignalP"/>
    </source>
</evidence>
<reference evidence="4 5" key="1">
    <citation type="submission" date="2024-11" db="EMBL/GenBank/DDBJ databases">
        <title>Chromosome-level genome assembly of the freshwater bivalve Anodonta woodiana.</title>
        <authorList>
            <person name="Chen X."/>
        </authorList>
    </citation>
    <scope>NUCLEOTIDE SEQUENCE [LARGE SCALE GENOMIC DNA]</scope>
    <source>
        <strain evidence="4">MN2024</strain>
        <tissue evidence="4">Gills</tissue>
    </source>
</reference>
<dbReference type="Proteomes" id="UP001634394">
    <property type="component" value="Unassembled WGS sequence"/>
</dbReference>
<feature type="signal peptide" evidence="2">
    <location>
        <begin position="1"/>
        <end position="37"/>
    </location>
</feature>
<name>A0ABD3W084_SINWO</name>
<organism evidence="4 5">
    <name type="scientific">Sinanodonta woodiana</name>
    <name type="common">Chinese pond mussel</name>
    <name type="synonym">Anodonta woodiana</name>
    <dbReference type="NCBI Taxonomy" id="1069815"/>
    <lineage>
        <taxon>Eukaryota</taxon>
        <taxon>Metazoa</taxon>
        <taxon>Spiralia</taxon>
        <taxon>Lophotrochozoa</taxon>
        <taxon>Mollusca</taxon>
        <taxon>Bivalvia</taxon>
        <taxon>Autobranchia</taxon>
        <taxon>Heteroconchia</taxon>
        <taxon>Palaeoheterodonta</taxon>
        <taxon>Unionida</taxon>
        <taxon>Unionoidea</taxon>
        <taxon>Unionidae</taxon>
        <taxon>Unioninae</taxon>
        <taxon>Sinanodonta</taxon>
    </lineage>
</organism>
<dbReference type="PANTHER" id="PTHR23279">
    <property type="entry name" value="DEFECTIVE PROBOSCIS EXTENSION RESPONSE DPR -RELATED"/>
    <property type="match status" value="1"/>
</dbReference>
<dbReference type="InterPro" id="IPR003599">
    <property type="entry name" value="Ig_sub"/>
</dbReference>
<gene>
    <name evidence="4" type="ORF">ACJMK2_044227</name>
</gene>
<accession>A0ABD3W084</accession>
<dbReference type="EMBL" id="JBJQND010000009">
    <property type="protein sequence ID" value="KAL3866985.1"/>
    <property type="molecule type" value="Genomic_DNA"/>
</dbReference>
<dbReference type="SMART" id="SM00409">
    <property type="entry name" value="IG"/>
    <property type="match status" value="2"/>
</dbReference>
<protein>
    <recommendedName>
        <fullName evidence="3">Ig-like domain-containing protein</fullName>
    </recommendedName>
</protein>